<sequence>MSTSWHLTHDQLHQYASHTADGVTAMSVEAHLTRCARCRSLLPADEAWLERSWADLRDVVDQPRRGPVEHLLTAVGLHESTAKLLAATPQLYRAWLTATVLVLVMALTVAHELPRGSLLFAFTAPVVPLIGVALAYGRGVDPAHSLASVTPLAGYRLLFTRTAAVLVPALTLCTAAAFLMPSVSTLREAVFWLLPALAMVAGCLVLSRWMSPSSAGGLVGAGWLLALALLGAADGLDPFVLFAPTAQAVWAAALTLLVGVLLIRLRAA</sequence>
<keyword evidence="3" id="KW-0472">Membrane</keyword>
<feature type="transmembrane region" description="Helical" evidence="3">
    <location>
        <begin position="189"/>
        <end position="207"/>
    </location>
</feature>
<comment type="caution">
    <text evidence="5">The sequence shown here is derived from an EMBL/GenBank/DDBJ whole genome shotgun (WGS) entry which is preliminary data.</text>
</comment>
<dbReference type="InterPro" id="IPR041916">
    <property type="entry name" value="Anti_sigma_zinc_sf"/>
</dbReference>
<dbReference type="Pfam" id="PF13490">
    <property type="entry name" value="zf-HC2"/>
    <property type="match status" value="1"/>
</dbReference>
<feature type="transmembrane region" description="Helical" evidence="3">
    <location>
        <begin position="117"/>
        <end position="137"/>
    </location>
</feature>
<evidence type="ECO:0000313" key="6">
    <source>
        <dbReference type="Proteomes" id="UP000579647"/>
    </source>
</evidence>
<evidence type="ECO:0000256" key="2">
    <source>
        <dbReference type="ARBA" id="ARBA00023163"/>
    </source>
</evidence>
<keyword evidence="6" id="KW-1185">Reference proteome</keyword>
<keyword evidence="3" id="KW-1133">Transmembrane helix</keyword>
<keyword evidence="1" id="KW-0805">Transcription regulation</keyword>
<dbReference type="Gene3D" id="1.10.10.1320">
    <property type="entry name" value="Anti-sigma factor, zinc-finger domain"/>
    <property type="match status" value="1"/>
</dbReference>
<dbReference type="Proteomes" id="UP000579647">
    <property type="component" value="Unassembled WGS sequence"/>
</dbReference>
<reference evidence="5 6" key="1">
    <citation type="submission" date="2020-08" db="EMBL/GenBank/DDBJ databases">
        <title>Sequencing the genomes of 1000 actinobacteria strains.</title>
        <authorList>
            <person name="Klenk H.-P."/>
        </authorList>
    </citation>
    <scope>NUCLEOTIDE SEQUENCE [LARGE SCALE GENOMIC DNA]</scope>
    <source>
        <strain evidence="5 6">DSM 44598</strain>
    </source>
</reference>
<dbReference type="RefSeq" id="WP_184364811.1">
    <property type="nucleotide sequence ID" value="NZ_BAAAKM010000045.1"/>
</dbReference>
<evidence type="ECO:0000256" key="3">
    <source>
        <dbReference type="SAM" id="Phobius"/>
    </source>
</evidence>
<proteinExistence type="predicted"/>
<feature type="domain" description="Putative zinc-finger" evidence="4">
    <location>
        <begin position="9"/>
        <end position="39"/>
    </location>
</feature>
<keyword evidence="2" id="KW-0804">Transcription</keyword>
<name>A0A840W506_9ACTN</name>
<organism evidence="5 6">
    <name type="scientific">Nocardiopsis metallicus</name>
    <dbReference type="NCBI Taxonomy" id="179819"/>
    <lineage>
        <taxon>Bacteria</taxon>
        <taxon>Bacillati</taxon>
        <taxon>Actinomycetota</taxon>
        <taxon>Actinomycetes</taxon>
        <taxon>Streptosporangiales</taxon>
        <taxon>Nocardiopsidaceae</taxon>
        <taxon>Nocardiopsis</taxon>
    </lineage>
</organism>
<dbReference type="InterPro" id="IPR027383">
    <property type="entry name" value="Znf_put"/>
</dbReference>
<feature type="transmembrane region" description="Helical" evidence="3">
    <location>
        <begin position="214"/>
        <end position="233"/>
    </location>
</feature>
<dbReference type="EMBL" id="JACHDO010000001">
    <property type="protein sequence ID" value="MBB5491152.1"/>
    <property type="molecule type" value="Genomic_DNA"/>
</dbReference>
<protein>
    <recommendedName>
        <fullName evidence="4">Putative zinc-finger domain-containing protein</fullName>
    </recommendedName>
</protein>
<evidence type="ECO:0000313" key="5">
    <source>
        <dbReference type="EMBL" id="MBB5491152.1"/>
    </source>
</evidence>
<evidence type="ECO:0000256" key="1">
    <source>
        <dbReference type="ARBA" id="ARBA00023015"/>
    </source>
</evidence>
<gene>
    <name evidence="5" type="ORF">HNR07_002289</name>
</gene>
<dbReference type="AlphaFoldDB" id="A0A840W506"/>
<feature type="transmembrane region" description="Helical" evidence="3">
    <location>
        <begin position="91"/>
        <end position="111"/>
    </location>
</feature>
<feature type="transmembrane region" description="Helical" evidence="3">
    <location>
        <begin position="239"/>
        <end position="263"/>
    </location>
</feature>
<accession>A0A840W506</accession>
<feature type="transmembrane region" description="Helical" evidence="3">
    <location>
        <begin position="158"/>
        <end position="183"/>
    </location>
</feature>
<evidence type="ECO:0000259" key="4">
    <source>
        <dbReference type="Pfam" id="PF13490"/>
    </source>
</evidence>
<keyword evidence="3" id="KW-0812">Transmembrane</keyword>